<feature type="domain" description="GGDEF" evidence="3">
    <location>
        <begin position="196"/>
        <end position="325"/>
    </location>
</feature>
<reference evidence="4 5" key="1">
    <citation type="submission" date="2023-07" db="EMBL/GenBank/DDBJ databases">
        <title>Sorghum-associated microbial communities from plants grown in Nebraska, USA.</title>
        <authorList>
            <person name="Schachtman D."/>
        </authorList>
    </citation>
    <scope>NUCLEOTIDE SEQUENCE [LARGE SCALE GENOMIC DNA]</scope>
    <source>
        <strain evidence="4 5">BE308</strain>
    </source>
</reference>
<sequence length="345" mass="38162">MNALVQSLAKMSGLRDRDALDFALVQLVLDCSEGAVQSACLVRVVGEGDDRRCLTLARLEAGQNEPVRDVVWTDWTLLPHVTDYPMRQQALERVRAVHSKGAPFTGVLPLPGVPGAAALLEITSTEPLNARTLDLVQGVLQTYNNLLGLLDYGEKDALTELLNRKTFDGAFFKATADHRTEDNNQGPDRRVSSPDEGVWLAVLDIDHFKRVNDNFGHLIGDEVLLLLARLMRASFRFHDQLYRFGGEEFVILMRCDSVDHAHAALERLRLRVQEYAFPQVGTITVSIGCSVLLPNDTPSGAFGRADKAVYHAKEHGRNQVCNYQALVASGLIVEQAAENMDVDLF</sequence>
<dbReference type="Gene3D" id="3.30.70.270">
    <property type="match status" value="1"/>
</dbReference>
<proteinExistence type="predicted"/>
<dbReference type="Pfam" id="PF00990">
    <property type="entry name" value="GGDEF"/>
    <property type="match status" value="1"/>
</dbReference>
<accession>A0ABU1ZR50</accession>
<evidence type="ECO:0000313" key="5">
    <source>
        <dbReference type="Proteomes" id="UP001268089"/>
    </source>
</evidence>
<evidence type="ECO:0000256" key="1">
    <source>
        <dbReference type="ARBA" id="ARBA00012528"/>
    </source>
</evidence>
<dbReference type="PANTHER" id="PTHR45138">
    <property type="entry name" value="REGULATORY COMPONENTS OF SENSORY TRANSDUCTION SYSTEM"/>
    <property type="match status" value="1"/>
</dbReference>
<dbReference type="SMART" id="SM00267">
    <property type="entry name" value="GGDEF"/>
    <property type="match status" value="1"/>
</dbReference>
<dbReference type="InterPro" id="IPR050469">
    <property type="entry name" value="Diguanylate_Cyclase"/>
</dbReference>
<dbReference type="InterPro" id="IPR043128">
    <property type="entry name" value="Rev_trsase/Diguanyl_cyclase"/>
</dbReference>
<protein>
    <recommendedName>
        <fullName evidence="1">diguanylate cyclase</fullName>
        <ecNumber evidence="1">2.7.7.65</ecNumber>
    </recommendedName>
</protein>
<dbReference type="InterPro" id="IPR029787">
    <property type="entry name" value="Nucleotide_cyclase"/>
</dbReference>
<dbReference type="PANTHER" id="PTHR45138:SF9">
    <property type="entry name" value="DIGUANYLATE CYCLASE DGCM-RELATED"/>
    <property type="match status" value="1"/>
</dbReference>
<comment type="caution">
    <text evidence="4">The sequence shown here is derived from an EMBL/GenBank/DDBJ whole genome shotgun (WGS) entry which is preliminary data.</text>
</comment>
<gene>
    <name evidence="4" type="ORF">J2X15_003339</name>
</gene>
<evidence type="ECO:0000259" key="3">
    <source>
        <dbReference type="PROSITE" id="PS50887"/>
    </source>
</evidence>
<evidence type="ECO:0000256" key="2">
    <source>
        <dbReference type="ARBA" id="ARBA00034247"/>
    </source>
</evidence>
<name>A0ABU1ZR50_9BURK</name>
<dbReference type="InterPro" id="IPR000160">
    <property type="entry name" value="GGDEF_dom"/>
</dbReference>
<dbReference type="SUPFAM" id="SSF55073">
    <property type="entry name" value="Nucleotide cyclase"/>
    <property type="match status" value="1"/>
</dbReference>
<dbReference type="EC" id="2.7.7.65" evidence="1"/>
<evidence type="ECO:0000313" key="4">
    <source>
        <dbReference type="EMBL" id="MDR7308034.1"/>
    </source>
</evidence>
<dbReference type="PROSITE" id="PS50887">
    <property type="entry name" value="GGDEF"/>
    <property type="match status" value="1"/>
</dbReference>
<dbReference type="NCBIfam" id="TIGR00254">
    <property type="entry name" value="GGDEF"/>
    <property type="match status" value="1"/>
</dbReference>
<dbReference type="Proteomes" id="UP001268089">
    <property type="component" value="Unassembled WGS sequence"/>
</dbReference>
<dbReference type="CDD" id="cd01949">
    <property type="entry name" value="GGDEF"/>
    <property type="match status" value="1"/>
</dbReference>
<dbReference type="EMBL" id="JAVDXO010000008">
    <property type="protein sequence ID" value="MDR7308034.1"/>
    <property type="molecule type" value="Genomic_DNA"/>
</dbReference>
<keyword evidence="5" id="KW-1185">Reference proteome</keyword>
<dbReference type="RefSeq" id="WP_310344796.1">
    <property type="nucleotide sequence ID" value="NZ_JAVDXO010000008.1"/>
</dbReference>
<comment type="catalytic activity">
    <reaction evidence="2">
        <text>2 GTP = 3',3'-c-di-GMP + 2 diphosphate</text>
        <dbReference type="Rhea" id="RHEA:24898"/>
        <dbReference type="ChEBI" id="CHEBI:33019"/>
        <dbReference type="ChEBI" id="CHEBI:37565"/>
        <dbReference type="ChEBI" id="CHEBI:58805"/>
        <dbReference type="EC" id="2.7.7.65"/>
    </reaction>
</comment>
<organism evidence="4 5">
    <name type="scientific">Rhodoferax saidenbachensis</name>
    <dbReference type="NCBI Taxonomy" id="1484693"/>
    <lineage>
        <taxon>Bacteria</taxon>
        <taxon>Pseudomonadati</taxon>
        <taxon>Pseudomonadota</taxon>
        <taxon>Betaproteobacteria</taxon>
        <taxon>Burkholderiales</taxon>
        <taxon>Comamonadaceae</taxon>
        <taxon>Rhodoferax</taxon>
    </lineage>
</organism>